<keyword evidence="3" id="KW-1185">Reference proteome</keyword>
<evidence type="ECO:0000259" key="1">
    <source>
        <dbReference type="Pfam" id="PF03364"/>
    </source>
</evidence>
<name>A0ABD6BSJ2_9EURY</name>
<evidence type="ECO:0000313" key="2">
    <source>
        <dbReference type="EMBL" id="MFD1568071.1"/>
    </source>
</evidence>
<sequence length="160" mass="18223">MPVYTRRTRVDAPLADVWSFHSRVEGLEALTPGFMNLEVEAIRGPDGEADPDVLMQGSEIDMSMRPFGVGPRQRWTSVITDREEGNGVAWFRDEMRGGPFPRWVHTHRFRTDGEATIVEDRLEYELPLGPLGRLFGPAGVVGFAPMFRSRHNRTREILEK</sequence>
<accession>A0ABD6BSJ2</accession>
<dbReference type="SUPFAM" id="SSF55961">
    <property type="entry name" value="Bet v1-like"/>
    <property type="match status" value="1"/>
</dbReference>
<gene>
    <name evidence="2" type="ORF">ACFSAU_11255</name>
</gene>
<feature type="domain" description="Coenzyme Q-binding protein COQ10 START" evidence="1">
    <location>
        <begin position="10"/>
        <end position="133"/>
    </location>
</feature>
<dbReference type="AlphaFoldDB" id="A0ABD6BSJ2"/>
<comment type="caution">
    <text evidence="2">The sequence shown here is derived from an EMBL/GenBank/DDBJ whole genome shotgun (WGS) entry which is preliminary data.</text>
</comment>
<proteinExistence type="predicted"/>
<dbReference type="Gene3D" id="3.30.530.20">
    <property type="match status" value="1"/>
</dbReference>
<protein>
    <submittedName>
        <fullName evidence="2">SRPBCC family protein</fullName>
    </submittedName>
</protein>
<dbReference type="EMBL" id="JBHUCZ010000010">
    <property type="protein sequence ID" value="MFD1568071.1"/>
    <property type="molecule type" value="Genomic_DNA"/>
</dbReference>
<evidence type="ECO:0000313" key="3">
    <source>
        <dbReference type="Proteomes" id="UP001597139"/>
    </source>
</evidence>
<dbReference type="Proteomes" id="UP001597139">
    <property type="component" value="Unassembled WGS sequence"/>
</dbReference>
<dbReference type="InterPro" id="IPR023393">
    <property type="entry name" value="START-like_dom_sf"/>
</dbReference>
<dbReference type="CDD" id="cd07820">
    <property type="entry name" value="SRPBCC_3"/>
    <property type="match status" value="1"/>
</dbReference>
<dbReference type="RefSeq" id="WP_267647948.1">
    <property type="nucleotide sequence ID" value="NZ_JANHGR010000002.1"/>
</dbReference>
<reference evidence="2 3" key="1">
    <citation type="journal article" date="2019" name="Int. J. Syst. Evol. Microbiol.">
        <title>The Global Catalogue of Microorganisms (GCM) 10K type strain sequencing project: providing services to taxonomists for standard genome sequencing and annotation.</title>
        <authorList>
            <consortium name="The Broad Institute Genomics Platform"/>
            <consortium name="The Broad Institute Genome Sequencing Center for Infectious Disease"/>
            <person name="Wu L."/>
            <person name="Ma J."/>
        </authorList>
    </citation>
    <scope>NUCLEOTIDE SEQUENCE [LARGE SCALE GENOMIC DNA]</scope>
    <source>
        <strain evidence="2 3">CGMCC 1.12859</strain>
    </source>
</reference>
<dbReference type="Pfam" id="PF03364">
    <property type="entry name" value="Polyketide_cyc"/>
    <property type="match status" value="1"/>
</dbReference>
<dbReference type="InterPro" id="IPR005031">
    <property type="entry name" value="COQ10_START"/>
</dbReference>
<organism evidence="2 3">
    <name type="scientific">Halolamina litorea</name>
    <dbReference type="NCBI Taxonomy" id="1515593"/>
    <lineage>
        <taxon>Archaea</taxon>
        <taxon>Methanobacteriati</taxon>
        <taxon>Methanobacteriota</taxon>
        <taxon>Stenosarchaea group</taxon>
        <taxon>Halobacteria</taxon>
        <taxon>Halobacteriales</taxon>
        <taxon>Haloferacaceae</taxon>
    </lineage>
</organism>